<keyword evidence="2" id="KW-1185">Reference proteome</keyword>
<proteinExistence type="predicted"/>
<dbReference type="Proteomes" id="UP000095282">
    <property type="component" value="Unplaced"/>
</dbReference>
<dbReference type="Pfam" id="PF04801">
    <property type="entry name" value="RPC5"/>
    <property type="match status" value="1"/>
</dbReference>
<dbReference type="InterPro" id="IPR006886">
    <property type="entry name" value="RNA_pol_III_Rpc5"/>
</dbReference>
<evidence type="ECO:0000313" key="2">
    <source>
        <dbReference type="Proteomes" id="UP000095282"/>
    </source>
</evidence>
<evidence type="ECO:0000256" key="1">
    <source>
        <dbReference type="SAM" id="MobiDB-lite"/>
    </source>
</evidence>
<name>A0A1I7UJP4_9PELO</name>
<dbReference type="GO" id="GO:0005666">
    <property type="term" value="C:RNA polymerase III complex"/>
    <property type="evidence" value="ECO:0007669"/>
    <property type="project" value="TreeGrafter"/>
</dbReference>
<dbReference type="PANTHER" id="PTHR12069:SF0">
    <property type="entry name" value="DNA-DIRECTED RNA POLYMERASE III SUBUNIT RPC5"/>
    <property type="match status" value="1"/>
</dbReference>
<feature type="compositionally biased region" description="Basic and acidic residues" evidence="1">
    <location>
        <begin position="113"/>
        <end position="130"/>
    </location>
</feature>
<feature type="compositionally biased region" description="Acidic residues" evidence="1">
    <location>
        <begin position="86"/>
        <end position="95"/>
    </location>
</feature>
<sequence length="412" mass="47671">MTRRKRNGCATIQLRLRKREMWKIHAPLMKSTKAGHLYTIIRFLTSLVFKNGEFFIHPIAGAFEMHRSIRALNSKKRTGKSRNSDDESTEDDEDKDTTAQNVASSSAVRVKFSRPETERQKKRREASALHREKKIASDLWIPMKVHLKENIPVTQKMGLISYNGANIDNSLNEPEQLHIRDLVNKAIICGIKEELNTSYSEFIRESLRICTCVYSSVIESGKEHMLSKQRIDELSAPELRLKAYIVKSHVMKTSEMRRLIDERLMSTEEMISQLKQCARLVNGVWVLDSNLLFQNLPPAHSNTAGKTDLYRAELWRNARDLALCLIDGGHRVTRLTLITCFKLSSKDAEEILSTFGVRCETSRSWKLRIEKDDMFIKDPQMQKHIIAEKERWIQAFSELEKSFHSIRSPKIK</sequence>
<dbReference type="STRING" id="1561998.A0A1I7UJP4"/>
<protein>
    <submittedName>
        <fullName evidence="3">Transcriptional protein SWT1</fullName>
    </submittedName>
</protein>
<dbReference type="WBParaSite" id="Csp11.Scaffold630.g16644.t1">
    <property type="protein sequence ID" value="Csp11.Scaffold630.g16644.t1"/>
    <property type="gene ID" value="Csp11.Scaffold630.g16644"/>
</dbReference>
<feature type="region of interest" description="Disordered" evidence="1">
    <location>
        <begin position="74"/>
        <end position="130"/>
    </location>
</feature>
<dbReference type="AlphaFoldDB" id="A0A1I7UJP4"/>
<organism evidence="2 3">
    <name type="scientific">Caenorhabditis tropicalis</name>
    <dbReference type="NCBI Taxonomy" id="1561998"/>
    <lineage>
        <taxon>Eukaryota</taxon>
        <taxon>Metazoa</taxon>
        <taxon>Ecdysozoa</taxon>
        <taxon>Nematoda</taxon>
        <taxon>Chromadorea</taxon>
        <taxon>Rhabditida</taxon>
        <taxon>Rhabditina</taxon>
        <taxon>Rhabditomorpha</taxon>
        <taxon>Rhabditoidea</taxon>
        <taxon>Rhabditidae</taxon>
        <taxon>Peloderinae</taxon>
        <taxon>Caenorhabditis</taxon>
    </lineage>
</organism>
<dbReference type="PANTHER" id="PTHR12069">
    <property type="entry name" value="DNA-DIRECTED RNA POLYMERASES III 80 KDA POLYPEPTIDE RNA POLYMERASE III SUBUNIT 5"/>
    <property type="match status" value="1"/>
</dbReference>
<evidence type="ECO:0000313" key="3">
    <source>
        <dbReference type="WBParaSite" id="Csp11.Scaffold630.g16644.t1"/>
    </source>
</evidence>
<reference evidence="3" key="1">
    <citation type="submission" date="2016-11" db="UniProtKB">
        <authorList>
            <consortium name="WormBaseParasite"/>
        </authorList>
    </citation>
    <scope>IDENTIFICATION</scope>
</reference>
<accession>A0A1I7UJP4</accession>
<dbReference type="eggNOG" id="KOG2354">
    <property type="taxonomic scope" value="Eukaryota"/>
</dbReference>
<dbReference type="GO" id="GO:0042797">
    <property type="term" value="P:tRNA transcription by RNA polymerase III"/>
    <property type="evidence" value="ECO:0007669"/>
    <property type="project" value="TreeGrafter"/>
</dbReference>